<name>U5PWY8_9CAUD</name>
<protein>
    <submittedName>
        <fullName evidence="1">Uncharacterized protein</fullName>
    </submittedName>
</protein>
<organism evidence="1 2">
    <name type="scientific">Bacillus phage Slash</name>
    <dbReference type="NCBI Taxonomy" id="1406790"/>
    <lineage>
        <taxon>Viruses</taxon>
        <taxon>Duplodnaviria</taxon>
        <taxon>Heunggongvirae</taxon>
        <taxon>Uroviricota</taxon>
        <taxon>Caudoviricetes</taxon>
        <taxon>Slashvirus</taxon>
        <taxon>Slashvirus slash</taxon>
    </lineage>
</organism>
<dbReference type="RefSeq" id="YP_008771904.1">
    <property type="nucleotide sequence ID" value="NC_022774.1"/>
</dbReference>
<dbReference type="OrthoDB" id="33363at10239"/>
<dbReference type="EMBL" id="KF669661">
    <property type="protein sequence ID" value="AGY48291.1"/>
    <property type="molecule type" value="Genomic_DNA"/>
</dbReference>
<dbReference type="KEGG" id="vg:18989592"/>
<dbReference type="GeneID" id="18989592"/>
<evidence type="ECO:0000313" key="2">
    <source>
        <dbReference type="Proteomes" id="UP000017660"/>
    </source>
</evidence>
<sequence>MAKPGDILVFHDGKEMLVANNKLPKMDENYKMFDDSRIILVNMENGHVELHYRDFVPYEDGLPYIPMYGGVVKVIKKQNRM</sequence>
<dbReference type="Proteomes" id="UP000017660">
    <property type="component" value="Segment"/>
</dbReference>
<keyword evidence="2" id="KW-1185">Reference proteome</keyword>
<accession>U5PWY8</accession>
<proteinExistence type="predicted"/>
<reference evidence="1 2" key="1">
    <citation type="journal article" date="2013" name="Genome Announc.">
        <title>Complete Genome of Bacillus megaterium Siphophage Slash.</title>
        <authorList>
            <person name="Decrescenzo A.J."/>
            <person name="Ritter M.A."/>
            <person name="Chamakura K.R."/>
            <person name="Kuty Everett G.F."/>
        </authorList>
    </citation>
    <scope>NUCLEOTIDE SEQUENCE [LARGE SCALE GENOMIC DNA]</scope>
</reference>
<gene>
    <name evidence="1" type="ORF">Slash_2</name>
</gene>
<evidence type="ECO:0000313" key="1">
    <source>
        <dbReference type="EMBL" id="AGY48291.1"/>
    </source>
</evidence>